<dbReference type="AlphaFoldDB" id="A0A0P0RJY4"/>
<accession>A0A0P0RJY4</accession>
<evidence type="ECO:0000313" key="2">
    <source>
        <dbReference type="Proteomes" id="UP000019146"/>
    </source>
</evidence>
<dbReference type="KEGG" id="bcai:K788_00023565"/>
<dbReference type="Proteomes" id="UP000019146">
    <property type="component" value="Chromosome 2"/>
</dbReference>
<sequence length="55" mass="6137">MDRVTASFFMSLLLVGGGRRARRRVMDGLVDAEPQNVREIISGQAVCLIFRGQSR</sequence>
<gene>
    <name evidence="1" type="ORF">K788_00023565</name>
</gene>
<name>A0A0P0RJY4_9BURK</name>
<protein>
    <submittedName>
        <fullName evidence="1">Uncharacterized protein</fullName>
    </submittedName>
</protein>
<proteinExistence type="predicted"/>
<evidence type="ECO:0000313" key="1">
    <source>
        <dbReference type="EMBL" id="ALL69138.1"/>
    </source>
</evidence>
<dbReference type="EMBL" id="CP012747">
    <property type="protein sequence ID" value="ALL69138.1"/>
    <property type="molecule type" value="Genomic_DNA"/>
</dbReference>
<reference evidence="1 2" key="1">
    <citation type="journal article" date="2014" name="Genome Announc.">
        <title>Draft Genome Sequence of the Haloacid-Degrading Burkholderia caribensis Strain MBA4.</title>
        <authorList>
            <person name="Pan Y."/>
            <person name="Kong K.F."/>
            <person name="Tsang J.S."/>
        </authorList>
    </citation>
    <scope>NUCLEOTIDE SEQUENCE [LARGE SCALE GENOMIC DNA]</scope>
    <source>
        <strain evidence="1 2">MBA4</strain>
    </source>
</reference>
<organism evidence="1 2">
    <name type="scientific">Paraburkholderia caribensis MBA4</name>
    <dbReference type="NCBI Taxonomy" id="1323664"/>
    <lineage>
        <taxon>Bacteria</taxon>
        <taxon>Pseudomonadati</taxon>
        <taxon>Pseudomonadota</taxon>
        <taxon>Betaproteobacteria</taxon>
        <taxon>Burkholderiales</taxon>
        <taxon>Burkholderiaceae</taxon>
        <taxon>Paraburkholderia</taxon>
    </lineage>
</organism>